<dbReference type="EMBL" id="QFFJ01000002">
    <property type="protein sequence ID" value="RBL89841.1"/>
    <property type="molecule type" value="Genomic_DNA"/>
</dbReference>
<name>A0A365XUZ5_9BACT</name>
<dbReference type="Proteomes" id="UP000253410">
    <property type="component" value="Unassembled WGS sequence"/>
</dbReference>
<protein>
    <recommendedName>
        <fullName evidence="5">Peptidase S74 domain-containing protein</fullName>
    </recommendedName>
</protein>
<dbReference type="AlphaFoldDB" id="A0A365XUZ5"/>
<organism evidence="3 4">
    <name type="scientific">Chitinophaga flava</name>
    <dbReference type="NCBI Taxonomy" id="2259036"/>
    <lineage>
        <taxon>Bacteria</taxon>
        <taxon>Pseudomonadati</taxon>
        <taxon>Bacteroidota</taxon>
        <taxon>Chitinophagia</taxon>
        <taxon>Chitinophagales</taxon>
        <taxon>Chitinophagaceae</taxon>
        <taxon>Chitinophaga</taxon>
    </lineage>
</organism>
<evidence type="ECO:0008006" key="5">
    <source>
        <dbReference type="Google" id="ProtNLM"/>
    </source>
</evidence>
<feature type="coiled-coil region" evidence="1">
    <location>
        <begin position="237"/>
        <end position="264"/>
    </location>
</feature>
<feature type="chain" id="PRO_5016628262" description="Peptidase S74 domain-containing protein" evidence="2">
    <location>
        <begin position="20"/>
        <end position="268"/>
    </location>
</feature>
<proteinExistence type="predicted"/>
<gene>
    <name evidence="3" type="ORF">DF182_25500</name>
</gene>
<accession>A0A365XUZ5</accession>
<reference evidence="3 4" key="1">
    <citation type="submission" date="2018-05" db="EMBL/GenBank/DDBJ databases">
        <title>Chitinophaga sp. K3CV102501T nov., isolated from isolated from a monsoon evergreen broad-leaved forest soil.</title>
        <authorList>
            <person name="Lv Y."/>
        </authorList>
    </citation>
    <scope>NUCLEOTIDE SEQUENCE [LARGE SCALE GENOMIC DNA]</scope>
    <source>
        <strain evidence="3 4">GDMCC 1.1325</strain>
    </source>
</reference>
<keyword evidence="1" id="KW-0175">Coiled coil</keyword>
<dbReference type="OrthoDB" id="9808753at2"/>
<keyword evidence="4" id="KW-1185">Reference proteome</keyword>
<evidence type="ECO:0000256" key="1">
    <source>
        <dbReference type="SAM" id="Coils"/>
    </source>
</evidence>
<keyword evidence="2" id="KW-0732">Signal</keyword>
<feature type="signal peptide" evidence="2">
    <location>
        <begin position="1"/>
        <end position="19"/>
    </location>
</feature>
<dbReference type="RefSeq" id="WP_113618590.1">
    <property type="nucleotide sequence ID" value="NZ_QFFJ01000002.1"/>
</dbReference>
<evidence type="ECO:0000313" key="4">
    <source>
        <dbReference type="Proteomes" id="UP000253410"/>
    </source>
</evidence>
<evidence type="ECO:0000256" key="2">
    <source>
        <dbReference type="SAM" id="SignalP"/>
    </source>
</evidence>
<comment type="caution">
    <text evidence="3">The sequence shown here is derived from an EMBL/GenBank/DDBJ whole genome shotgun (WGS) entry which is preliminary data.</text>
</comment>
<sequence length="268" mass="29406">MTRIYFLFLFCFASLSVVAQTTNLSGTYNYQGTVNVNGYLNSTGSFTATGPSSFEGTVKIGGYSGNNYFRVLPKTDKANAIADFYDNANASISSYFLMGIGNTSWGGPLPGTFIWSSSNGGAAVKDFFIWMGPKPDVTKPAMYVQASTNAVAINTTRIPLGYMFAVNGGIVADKLLLKNISQWPDFVFEKEYKLPTLQEVKEFIQVNKHLPGVPSAASLNDTGLDVTQMNAILLQKLEEQTLYIIKLNEKIIELEAKIEKNNLSYKSL</sequence>
<evidence type="ECO:0000313" key="3">
    <source>
        <dbReference type="EMBL" id="RBL89841.1"/>
    </source>
</evidence>